<organism evidence="3 4">
    <name type="scientific">Culex pipiens pipiens</name>
    <name type="common">Northern house mosquito</name>
    <dbReference type="NCBI Taxonomy" id="38569"/>
    <lineage>
        <taxon>Eukaryota</taxon>
        <taxon>Metazoa</taxon>
        <taxon>Ecdysozoa</taxon>
        <taxon>Arthropoda</taxon>
        <taxon>Hexapoda</taxon>
        <taxon>Insecta</taxon>
        <taxon>Pterygota</taxon>
        <taxon>Neoptera</taxon>
        <taxon>Endopterygota</taxon>
        <taxon>Diptera</taxon>
        <taxon>Nematocera</taxon>
        <taxon>Culicoidea</taxon>
        <taxon>Culicidae</taxon>
        <taxon>Culicinae</taxon>
        <taxon>Culicini</taxon>
        <taxon>Culex</taxon>
        <taxon>Culex</taxon>
    </lineage>
</organism>
<feature type="region of interest" description="Disordered" evidence="1">
    <location>
        <begin position="69"/>
        <end position="96"/>
    </location>
</feature>
<evidence type="ECO:0000256" key="2">
    <source>
        <dbReference type="SAM" id="Phobius"/>
    </source>
</evidence>
<proteinExistence type="predicted"/>
<reference evidence="3 4" key="1">
    <citation type="submission" date="2024-05" db="EMBL/GenBank/DDBJ databases">
        <title>Culex pipiens pipiens assembly and annotation.</title>
        <authorList>
            <person name="Alout H."/>
            <person name="Durand T."/>
        </authorList>
    </citation>
    <scope>NUCLEOTIDE SEQUENCE [LARGE SCALE GENOMIC DNA]</scope>
    <source>
        <strain evidence="3">HA-2024</strain>
        <tissue evidence="3">Whole body</tissue>
    </source>
</reference>
<evidence type="ECO:0000256" key="1">
    <source>
        <dbReference type="SAM" id="MobiDB-lite"/>
    </source>
</evidence>
<feature type="region of interest" description="Disordered" evidence="1">
    <location>
        <begin position="290"/>
        <end position="326"/>
    </location>
</feature>
<keyword evidence="2" id="KW-0812">Transmembrane</keyword>
<feature type="compositionally biased region" description="Basic and acidic residues" evidence="1">
    <location>
        <begin position="145"/>
        <end position="155"/>
    </location>
</feature>
<feature type="region of interest" description="Disordered" evidence="1">
    <location>
        <begin position="145"/>
        <end position="169"/>
    </location>
</feature>
<protein>
    <submittedName>
        <fullName evidence="3">Uncharacterized protein</fullName>
    </submittedName>
</protein>
<feature type="transmembrane region" description="Helical" evidence="2">
    <location>
        <begin position="688"/>
        <end position="709"/>
    </location>
</feature>
<name>A0ABD1D2M1_CULPP</name>
<sequence>MKVDKAVCTTDTYEDLNRAIRFEAVFSTLVENKILAIKRECELKKRNKKSRALRRILFGRRSCKKTAVGKNGEAGKRKSNGEVAVEGGGDEEEEEADGLGAVGGLPVQEYSTVSDGVDEVIVEIGDFSSLVDAIGGVGVEGRDRVEGLGVGRDDDSTSGAVGGMTFGDELPSKSEAIAQSLEDDRKSIRSNDVRFRDRCGTLEPVSVSIEIEPHSDPLSTQYDMEDSGTNVSIELDVSEISEMKRSIASEPVPIIKNVSKYRMTSTRQPTLLGTASHRLRVLEAKSISAQNSPVLPRQKSTEARHLTFSTATYQTTTAPSTKSKKDIEDTSFVIDLSRNAEDAAIPEAGNLSNSNSNVISKEKQPQPADRRSSSKKQQQALVDSSSSSASKSKLNKLNAVKRFSDVLVYDNPPPPTPGLIESFNQLTAPNLPVISMRQSASPVSDMIKLHRLSTAAATTPTEHPATTIVGGAAESSRKPPRHGFLRQSSCDVELHYRPSGSGGQQKHNTSRSHRDSFSSNRATTTMGMALARGGDPGADDPLMMGELNESDEEKLNKRKYKYLKRCSDPVIVFPSTSTAGGSGGCPAGTSGGGGGLQHCILSRPPNQPIQFPYDEDFMYDVSLQLDPDRHGELDAIVPEHRRRHKHRHHHHRHCKKKRHKKRKILVHDLDDQSVKVIDPDDLPKRARWTIIATAFLLLIMCLFLVGITLRMAPIIDDMAFHLECLQFNPPEGRFICGEFESDRMHLNDESQRSRT</sequence>
<feature type="compositionally biased region" description="Low complexity" evidence="1">
    <location>
        <begin position="307"/>
        <end position="321"/>
    </location>
</feature>
<dbReference type="Proteomes" id="UP001562425">
    <property type="component" value="Unassembled WGS sequence"/>
</dbReference>
<feature type="region of interest" description="Disordered" evidence="1">
    <location>
        <begin position="494"/>
        <end position="520"/>
    </location>
</feature>
<gene>
    <name evidence="3" type="ORF">pipiens_003162</name>
</gene>
<dbReference type="AlphaFoldDB" id="A0ABD1D2M1"/>
<feature type="region of interest" description="Disordered" evidence="1">
    <location>
        <begin position="344"/>
        <end position="393"/>
    </location>
</feature>
<dbReference type="EMBL" id="JBEHCU010007871">
    <property type="protein sequence ID" value="KAL1391462.1"/>
    <property type="molecule type" value="Genomic_DNA"/>
</dbReference>
<keyword evidence="4" id="KW-1185">Reference proteome</keyword>
<keyword evidence="2" id="KW-0472">Membrane</keyword>
<keyword evidence="2" id="KW-1133">Transmembrane helix</keyword>
<feature type="compositionally biased region" description="Polar residues" evidence="1">
    <location>
        <begin position="350"/>
        <end position="359"/>
    </location>
</feature>
<comment type="caution">
    <text evidence="3">The sequence shown here is derived from an EMBL/GenBank/DDBJ whole genome shotgun (WGS) entry which is preliminary data.</text>
</comment>
<feature type="compositionally biased region" description="Basic and acidic residues" evidence="1">
    <location>
        <begin position="360"/>
        <end position="372"/>
    </location>
</feature>
<feature type="compositionally biased region" description="Low complexity" evidence="1">
    <location>
        <begin position="384"/>
        <end position="393"/>
    </location>
</feature>
<evidence type="ECO:0000313" key="4">
    <source>
        <dbReference type="Proteomes" id="UP001562425"/>
    </source>
</evidence>
<accession>A0ABD1D2M1</accession>
<evidence type="ECO:0000313" key="3">
    <source>
        <dbReference type="EMBL" id="KAL1391462.1"/>
    </source>
</evidence>